<dbReference type="HAMAP" id="MF_00376">
    <property type="entry name" value="Dephospho_CoA_kinase"/>
    <property type="match status" value="1"/>
</dbReference>
<dbReference type="RefSeq" id="XP_049266613.1">
    <property type="nucleotide sequence ID" value="XM_049410465.1"/>
</dbReference>
<dbReference type="CDD" id="cd02022">
    <property type="entry name" value="DPCK"/>
    <property type="match status" value="1"/>
</dbReference>
<comment type="caution">
    <text evidence="3">The sequence shown here is derived from an EMBL/GenBank/DDBJ whole genome shotgun (WGS) entry which is preliminary data.</text>
</comment>
<dbReference type="GO" id="GO:0015937">
    <property type="term" value="P:coenzyme A biosynthetic process"/>
    <property type="evidence" value="ECO:0007669"/>
    <property type="project" value="InterPro"/>
</dbReference>
<dbReference type="PROSITE" id="PS51219">
    <property type="entry name" value="DPCK"/>
    <property type="match status" value="1"/>
</dbReference>
<dbReference type="EMBL" id="JAGSYN010000007">
    <property type="protein sequence ID" value="KAG7666385.1"/>
    <property type="molecule type" value="Genomic_DNA"/>
</dbReference>
<dbReference type="AlphaFoldDB" id="A0A8J5R7X6"/>
<dbReference type="PANTHER" id="PTHR10695:SF46">
    <property type="entry name" value="BIFUNCTIONAL COENZYME A SYNTHASE-RELATED"/>
    <property type="match status" value="1"/>
</dbReference>
<keyword evidence="1" id="KW-0547">Nucleotide-binding</keyword>
<proteinExistence type="inferred from homology"/>
<evidence type="ECO:0000313" key="4">
    <source>
        <dbReference type="Proteomes" id="UP000694255"/>
    </source>
</evidence>
<accession>A0A8J5R7X6</accession>
<dbReference type="GO" id="GO:0005524">
    <property type="term" value="F:ATP binding"/>
    <property type="evidence" value="ECO:0007669"/>
    <property type="project" value="UniProtKB-KW"/>
</dbReference>
<dbReference type="PANTHER" id="PTHR10695">
    <property type="entry name" value="DEPHOSPHO-COA KINASE-RELATED"/>
    <property type="match status" value="1"/>
</dbReference>
<sequence length="239" mass="27035">MRIVGLTGGIACGKSTVSRLLQQNHKLPIIDCDVVAREVILPNRRAYKRIIDNFRYTVPNLINPDQSINRPALGQAVFGNQQNLAILNSIVQPAIRFEIAKQLVKAYLQSQHMVILDAPLLYETKLHLLCRLVITVSCDEEIQVERLLSRNPELTKEDARKRISSQLSTKERNHRADIVLHNNKSPEVLQKYVEELVEEIRPNPIVTLLNGFPPFGLISALLTFSNTGIRDLLKATSFK</sequence>
<name>A0A8J5R7X6_9ASCO</name>
<organism evidence="3 4">
    <name type="scientific">[Candida] subhashii</name>
    <dbReference type="NCBI Taxonomy" id="561895"/>
    <lineage>
        <taxon>Eukaryota</taxon>
        <taxon>Fungi</taxon>
        <taxon>Dikarya</taxon>
        <taxon>Ascomycota</taxon>
        <taxon>Saccharomycotina</taxon>
        <taxon>Pichiomycetes</taxon>
        <taxon>Debaryomycetaceae</taxon>
        <taxon>Spathaspora</taxon>
    </lineage>
</organism>
<keyword evidence="2" id="KW-0067">ATP-binding</keyword>
<keyword evidence="4" id="KW-1185">Reference proteome</keyword>
<dbReference type="Pfam" id="PF01121">
    <property type="entry name" value="CoaE"/>
    <property type="match status" value="1"/>
</dbReference>
<evidence type="ECO:0000313" key="3">
    <source>
        <dbReference type="EMBL" id="KAG7666385.1"/>
    </source>
</evidence>
<dbReference type="Proteomes" id="UP000694255">
    <property type="component" value="Unassembled WGS sequence"/>
</dbReference>
<evidence type="ECO:0000256" key="2">
    <source>
        <dbReference type="ARBA" id="ARBA00022840"/>
    </source>
</evidence>
<dbReference type="InterPro" id="IPR001977">
    <property type="entry name" value="Depp_CoAkinase"/>
</dbReference>
<protein>
    <submittedName>
        <fullName evidence="3">CAB5</fullName>
    </submittedName>
</protein>
<reference evidence="3 4" key="1">
    <citation type="journal article" date="2021" name="DNA Res.">
        <title>Genome analysis of Candida subhashii reveals its hybrid nature and dual mitochondrial genome conformations.</title>
        <authorList>
            <person name="Mixao V."/>
            <person name="Hegedusova E."/>
            <person name="Saus E."/>
            <person name="Pryszcz L.P."/>
            <person name="Cillingova A."/>
            <person name="Nosek J."/>
            <person name="Gabaldon T."/>
        </authorList>
    </citation>
    <scope>NUCLEOTIDE SEQUENCE [LARGE SCALE GENOMIC DNA]</scope>
    <source>
        <strain evidence="3 4">CBS 10753</strain>
    </source>
</reference>
<gene>
    <name evidence="3" type="ORF">J8A68_000081</name>
</gene>
<dbReference type="GeneID" id="73466882"/>
<dbReference type="OrthoDB" id="247245at2759"/>
<evidence type="ECO:0000256" key="1">
    <source>
        <dbReference type="ARBA" id="ARBA00022741"/>
    </source>
</evidence>
<dbReference type="NCBIfam" id="TIGR00152">
    <property type="entry name" value="dephospho-CoA kinase"/>
    <property type="match status" value="1"/>
</dbReference>
<dbReference type="GO" id="GO:0004140">
    <property type="term" value="F:dephospho-CoA kinase activity"/>
    <property type="evidence" value="ECO:0007669"/>
    <property type="project" value="InterPro"/>
</dbReference>